<evidence type="ECO:0000313" key="2">
    <source>
        <dbReference type="Proteomes" id="UP000018888"/>
    </source>
</evidence>
<reference evidence="1 2" key="2">
    <citation type="journal article" date="2018" name="New Phytol.">
        <title>High intraspecific genome diversity in the model arbuscular mycorrhizal symbiont Rhizophagus irregularis.</title>
        <authorList>
            <person name="Chen E.C.H."/>
            <person name="Morin E."/>
            <person name="Beaudet D."/>
            <person name="Noel J."/>
            <person name="Yildirir G."/>
            <person name="Ndikumana S."/>
            <person name="Charron P."/>
            <person name="St-Onge C."/>
            <person name="Giorgi J."/>
            <person name="Kruger M."/>
            <person name="Marton T."/>
            <person name="Ropars J."/>
            <person name="Grigoriev I.V."/>
            <person name="Hainaut M."/>
            <person name="Henrissat B."/>
            <person name="Roux C."/>
            <person name="Martin F."/>
            <person name="Corradi N."/>
        </authorList>
    </citation>
    <scope>NUCLEOTIDE SEQUENCE [LARGE SCALE GENOMIC DNA]</scope>
    <source>
        <strain evidence="1 2">DAOM 197198</strain>
    </source>
</reference>
<comment type="caution">
    <text evidence="1">The sequence shown here is derived from an EMBL/GenBank/DDBJ whole genome shotgun (WGS) entry which is preliminary data.</text>
</comment>
<protein>
    <submittedName>
        <fullName evidence="1">Uncharacterized protein</fullName>
    </submittedName>
</protein>
<organism evidence="1 2">
    <name type="scientific">Rhizophagus irregularis (strain DAOM 181602 / DAOM 197198 / MUCL 43194)</name>
    <name type="common">Arbuscular mycorrhizal fungus</name>
    <name type="synonym">Glomus intraradices</name>
    <dbReference type="NCBI Taxonomy" id="747089"/>
    <lineage>
        <taxon>Eukaryota</taxon>
        <taxon>Fungi</taxon>
        <taxon>Fungi incertae sedis</taxon>
        <taxon>Mucoromycota</taxon>
        <taxon>Glomeromycotina</taxon>
        <taxon>Glomeromycetes</taxon>
        <taxon>Glomerales</taxon>
        <taxon>Glomeraceae</taxon>
        <taxon>Rhizophagus</taxon>
    </lineage>
</organism>
<dbReference type="Proteomes" id="UP000018888">
    <property type="component" value="Unassembled WGS sequence"/>
</dbReference>
<proteinExistence type="predicted"/>
<dbReference type="EMBL" id="AUPC02000088">
    <property type="protein sequence ID" value="POG73064.1"/>
    <property type="molecule type" value="Genomic_DNA"/>
</dbReference>
<evidence type="ECO:0000313" key="1">
    <source>
        <dbReference type="EMBL" id="POG73064.1"/>
    </source>
</evidence>
<name>A0A2P4Q617_RHIID</name>
<dbReference type="AlphaFoldDB" id="A0A2P4Q617"/>
<sequence length="70" mass="8123">MHICLYNLYLKNESYLNYCDIVITVIILSKNSVRYRQCGSLFLILPISNLSNFRPSGKCYLLCTVGKVWI</sequence>
<accession>A0A2P4Q617</accession>
<gene>
    <name evidence="1" type="ORF">GLOIN_2v1590374</name>
</gene>
<reference evidence="1 2" key="1">
    <citation type="journal article" date="2013" name="Proc. Natl. Acad. Sci. U.S.A.">
        <title>Genome of an arbuscular mycorrhizal fungus provides insight into the oldest plant symbiosis.</title>
        <authorList>
            <person name="Tisserant E."/>
            <person name="Malbreil M."/>
            <person name="Kuo A."/>
            <person name="Kohler A."/>
            <person name="Symeonidi A."/>
            <person name="Balestrini R."/>
            <person name="Charron P."/>
            <person name="Duensing N."/>
            <person name="Frei Dit Frey N."/>
            <person name="Gianinazzi-Pearson V."/>
            <person name="Gilbert L.B."/>
            <person name="Handa Y."/>
            <person name="Herr J.R."/>
            <person name="Hijri M."/>
            <person name="Koul R."/>
            <person name="Kawaguchi M."/>
            <person name="Krajinski F."/>
            <person name="Lammers P.J."/>
            <person name="Masclaux F.G."/>
            <person name="Murat C."/>
            <person name="Morin E."/>
            <person name="Ndikumana S."/>
            <person name="Pagni M."/>
            <person name="Petitpierre D."/>
            <person name="Requena N."/>
            <person name="Rosikiewicz P."/>
            <person name="Riley R."/>
            <person name="Saito K."/>
            <person name="San Clemente H."/>
            <person name="Shapiro H."/>
            <person name="van Tuinen D."/>
            <person name="Becard G."/>
            <person name="Bonfante P."/>
            <person name="Paszkowski U."/>
            <person name="Shachar-Hill Y.Y."/>
            <person name="Tuskan G.A."/>
            <person name="Young P.W."/>
            <person name="Sanders I.R."/>
            <person name="Henrissat B."/>
            <person name="Rensing S.A."/>
            <person name="Grigoriev I.V."/>
            <person name="Corradi N."/>
            <person name="Roux C."/>
            <person name="Martin F."/>
        </authorList>
    </citation>
    <scope>NUCLEOTIDE SEQUENCE [LARGE SCALE GENOMIC DNA]</scope>
    <source>
        <strain evidence="1 2">DAOM 197198</strain>
    </source>
</reference>
<keyword evidence="2" id="KW-1185">Reference proteome</keyword>